<dbReference type="SMART" id="SM00462">
    <property type="entry name" value="PTB"/>
    <property type="match status" value="1"/>
</dbReference>
<accession>A0A671VKB5</accession>
<feature type="domain" description="PDZ" evidence="14">
    <location>
        <begin position="606"/>
        <end position="683"/>
    </location>
</feature>
<dbReference type="SUPFAM" id="SSF50156">
    <property type="entry name" value="PDZ domain-like"/>
    <property type="match status" value="2"/>
</dbReference>
<name>A0A671VKB5_SPAAU</name>
<dbReference type="PROSITE" id="PS50106">
    <property type="entry name" value="PDZ"/>
    <property type="match status" value="2"/>
</dbReference>
<reference evidence="15" key="2">
    <citation type="submission" date="2025-08" db="UniProtKB">
        <authorList>
            <consortium name="Ensembl"/>
        </authorList>
    </citation>
    <scope>IDENTIFICATION</scope>
</reference>
<organism evidence="15 16">
    <name type="scientific">Sparus aurata</name>
    <name type="common">Gilthead sea bream</name>
    <dbReference type="NCBI Taxonomy" id="8175"/>
    <lineage>
        <taxon>Eukaryota</taxon>
        <taxon>Metazoa</taxon>
        <taxon>Chordata</taxon>
        <taxon>Craniata</taxon>
        <taxon>Vertebrata</taxon>
        <taxon>Euteleostomi</taxon>
        <taxon>Actinopterygii</taxon>
        <taxon>Neopterygii</taxon>
        <taxon>Teleostei</taxon>
        <taxon>Neoteleostei</taxon>
        <taxon>Acanthomorphata</taxon>
        <taxon>Eupercaria</taxon>
        <taxon>Spariformes</taxon>
        <taxon>Sparidae</taxon>
        <taxon>Sparus</taxon>
    </lineage>
</organism>
<feature type="domain" description="PID" evidence="13">
    <location>
        <begin position="327"/>
        <end position="478"/>
    </location>
</feature>
<dbReference type="CDD" id="cd06720">
    <property type="entry name" value="PDZ1_APBA1_3-like"/>
    <property type="match status" value="1"/>
</dbReference>
<evidence type="ECO:0000256" key="10">
    <source>
        <dbReference type="ARBA" id="ARBA00078850"/>
    </source>
</evidence>
<evidence type="ECO:0000256" key="8">
    <source>
        <dbReference type="ARBA" id="ARBA00067675"/>
    </source>
</evidence>
<dbReference type="Gene3D" id="2.30.42.10">
    <property type="match status" value="2"/>
</dbReference>
<keyword evidence="4" id="KW-0597">Phosphoprotein</keyword>
<evidence type="ECO:0000256" key="3">
    <source>
        <dbReference type="ARBA" id="ARBA00022490"/>
    </source>
</evidence>
<dbReference type="InterPro" id="IPR036034">
    <property type="entry name" value="PDZ_sf"/>
</dbReference>
<feature type="domain" description="PDZ" evidence="14">
    <location>
        <begin position="516"/>
        <end position="601"/>
    </location>
</feature>
<reference evidence="15" key="1">
    <citation type="submission" date="2021-04" db="EMBL/GenBank/DDBJ databases">
        <authorList>
            <consortium name="Wellcome Sanger Institute Data Sharing"/>
        </authorList>
    </citation>
    <scope>NUCLEOTIDE SEQUENCE [LARGE SCALE GENOMIC DNA]</scope>
</reference>
<feature type="region of interest" description="Disordered" evidence="12">
    <location>
        <begin position="258"/>
        <end position="321"/>
    </location>
</feature>
<dbReference type="GO" id="GO:0048471">
    <property type="term" value="C:perinuclear region of cytoplasm"/>
    <property type="evidence" value="ECO:0007669"/>
    <property type="project" value="UniProtKB-SubCell"/>
</dbReference>
<keyword evidence="5" id="KW-0677">Repeat</keyword>
<evidence type="ECO:0000256" key="6">
    <source>
        <dbReference type="ARBA" id="ARBA00022990"/>
    </source>
</evidence>
<reference evidence="15" key="3">
    <citation type="submission" date="2025-09" db="UniProtKB">
        <authorList>
            <consortium name="Ensembl"/>
        </authorList>
    </citation>
    <scope>IDENTIFICATION</scope>
</reference>
<keyword evidence="6" id="KW-0007">Acetylation</keyword>
<evidence type="ECO:0000256" key="9">
    <source>
        <dbReference type="ARBA" id="ARBA00077607"/>
    </source>
</evidence>
<evidence type="ECO:0000256" key="1">
    <source>
        <dbReference type="ARBA" id="ARBA00004556"/>
    </source>
</evidence>
<dbReference type="InterPro" id="IPR051230">
    <property type="entry name" value="APP-Binding"/>
</dbReference>
<evidence type="ECO:0000256" key="5">
    <source>
        <dbReference type="ARBA" id="ARBA00022737"/>
    </source>
</evidence>
<feature type="compositionally biased region" description="Basic residues" evidence="12">
    <location>
        <begin position="258"/>
        <end position="268"/>
    </location>
</feature>
<gene>
    <name evidence="15" type="primary">APBA3</name>
    <name evidence="15" type="synonym">si:ch73-40i7.5</name>
</gene>
<evidence type="ECO:0000256" key="11">
    <source>
        <dbReference type="ARBA" id="ARBA00083043"/>
    </source>
</evidence>
<dbReference type="CDD" id="cd06793">
    <property type="entry name" value="PDZ2_APBA1_3-like"/>
    <property type="match status" value="1"/>
</dbReference>
<dbReference type="GO" id="GO:0043197">
    <property type="term" value="C:dendritic spine"/>
    <property type="evidence" value="ECO:0007669"/>
    <property type="project" value="TreeGrafter"/>
</dbReference>
<evidence type="ECO:0000256" key="7">
    <source>
        <dbReference type="ARBA" id="ARBA00058713"/>
    </source>
</evidence>
<proteinExistence type="predicted"/>
<keyword evidence="16" id="KW-1185">Reference proteome</keyword>
<evidence type="ECO:0000259" key="14">
    <source>
        <dbReference type="PROSITE" id="PS50106"/>
    </source>
</evidence>
<comment type="subcellular location">
    <subcellularLocation>
        <location evidence="1">Cytoplasm</location>
        <location evidence="1">Perinuclear region</location>
    </subcellularLocation>
</comment>
<dbReference type="GO" id="GO:0007268">
    <property type="term" value="P:chemical synaptic transmission"/>
    <property type="evidence" value="ECO:0007669"/>
    <property type="project" value="TreeGrafter"/>
</dbReference>
<keyword evidence="3" id="KW-0963">Cytoplasm</keyword>
<dbReference type="Proteomes" id="UP000472265">
    <property type="component" value="Chromosome 11"/>
</dbReference>
<dbReference type="Gene3D" id="2.30.29.30">
    <property type="entry name" value="Pleckstrin-homology domain (PH domain)/Phosphotyrosine-binding domain (PTB)"/>
    <property type="match status" value="1"/>
</dbReference>
<dbReference type="FunFam" id="2.30.42.10:FF:000017">
    <property type="entry name" value="Amyloid beta A4 protein-binding family A member 1"/>
    <property type="match status" value="1"/>
</dbReference>
<dbReference type="GO" id="GO:0005886">
    <property type="term" value="C:plasma membrane"/>
    <property type="evidence" value="ECO:0007669"/>
    <property type="project" value="TreeGrafter"/>
</dbReference>
<dbReference type="PROSITE" id="PS01179">
    <property type="entry name" value="PID"/>
    <property type="match status" value="1"/>
</dbReference>
<evidence type="ECO:0000256" key="12">
    <source>
        <dbReference type="SAM" id="MobiDB-lite"/>
    </source>
</evidence>
<dbReference type="InterPro" id="IPR006020">
    <property type="entry name" value="PTB/PI_dom"/>
</dbReference>
<feature type="region of interest" description="Disordered" evidence="12">
    <location>
        <begin position="37"/>
        <end position="99"/>
    </location>
</feature>
<dbReference type="Pfam" id="PF00595">
    <property type="entry name" value="PDZ"/>
    <property type="match status" value="2"/>
</dbReference>
<dbReference type="Pfam" id="PF00640">
    <property type="entry name" value="PID"/>
    <property type="match status" value="1"/>
</dbReference>
<dbReference type="Ensembl" id="ENSSAUT00010026495.1">
    <property type="protein sequence ID" value="ENSSAUP00010025076.1"/>
    <property type="gene ID" value="ENSSAUG00010010954.1"/>
</dbReference>
<dbReference type="InterPro" id="IPR011993">
    <property type="entry name" value="PH-like_dom_sf"/>
</dbReference>
<dbReference type="FunFam" id="2.30.42.10:FF:000007">
    <property type="entry name" value="Amyloid beta A4 protein-binding family A member"/>
    <property type="match status" value="1"/>
</dbReference>
<dbReference type="CDD" id="cd01208">
    <property type="entry name" value="PTB_X11"/>
    <property type="match status" value="1"/>
</dbReference>
<evidence type="ECO:0000259" key="13">
    <source>
        <dbReference type="PROSITE" id="PS01179"/>
    </source>
</evidence>
<dbReference type="PANTHER" id="PTHR12345">
    <property type="entry name" value="SYNTENIN RELATED"/>
    <property type="match status" value="1"/>
</dbReference>
<dbReference type="PANTHER" id="PTHR12345:SF9">
    <property type="entry name" value="AMYLOID-BETA A4 PRECURSOR PROTEIN-BINDING FAMILY A MEMBER 3"/>
    <property type="match status" value="1"/>
</dbReference>
<comment type="function">
    <text evidence="7">May modulate processing of the amyloid-beta precursor protein (APP) and hence formation of APP-beta. May enhance the activity of HIF1A in macrophages by inhibiting the activity of HIF1AN.</text>
</comment>
<dbReference type="FunFam" id="2.30.29.30:FF:000222">
    <property type="entry name" value="amyloid beta A4 precursor protein-binding family A member 3"/>
    <property type="match status" value="1"/>
</dbReference>
<sequence length="697" mass="76227">PLRLPIQNTLKICRLLNEVWYALSVTLGNGIPEVHCSPAPPGSETEDLDSYNPIEPPPLDWRSDSSSEAGTADDLDDPGFPPSVENLDKASPGEPVLLPLNMSDTVTSLDVSKQELVGNIVEPEGGTLCEESRVTEEEVEVANRRSGDEDHSRIHSLLNQLQLMGEEPHPSRRTPPHPVQHQYSSRFELDACAPSLITDDSTETTGLLFSESHQRDLLGLLQFTEISATHHPTSLSHRGEVDAVVSVSYSQEDAQRFWRHHGNGRQRRHKEDSLSSLPDEEYPEPVWMKLGEEPPEEEEAAAESEQSADHPSYKDVPGPCDPEDLLDGVIFGAKYLGSTQLKSEKNPSTSARMAQAQEAVDRIKAPEGESQPMTEVDLFISTQRIKVLNADTQEAMMDHALQMISYIADIGDIVVLMARRKRKGQDSDSVSSSPSSSSSGPQKKCLMICHVFSSEDAQTIAQAIGQAFGVAYQQFLQANGIKAGDLKPGEYSEYLESQELYNGDLAHFSDSQNIRDVVITKAPGEILGLAVVESGWGSILPTVVVANLLHGGPAERSGELSIGDRIMSVNNTSMVGLPITTCQNIIRDLKSQKYVKLSIVHCPPVTMAIIRRPDPKFQLGFSVEDGIICSLMRGGIAERGGIRVGHRIIEIDGQSVVATPHDKIIQILTNAVGEIHLKTMPASTYRLLTGQEQPVFL</sequence>
<dbReference type="AlphaFoldDB" id="A0A671VKB5"/>
<dbReference type="SMART" id="SM00228">
    <property type="entry name" value="PDZ"/>
    <property type="match status" value="2"/>
</dbReference>
<evidence type="ECO:0000313" key="16">
    <source>
        <dbReference type="Proteomes" id="UP000472265"/>
    </source>
</evidence>
<dbReference type="GO" id="GO:0001540">
    <property type="term" value="F:amyloid-beta binding"/>
    <property type="evidence" value="ECO:0007669"/>
    <property type="project" value="TreeGrafter"/>
</dbReference>
<dbReference type="InterPro" id="IPR001478">
    <property type="entry name" value="PDZ"/>
</dbReference>
<protein>
    <recommendedName>
        <fullName evidence="8">Amyloid-beta A4 precursor protein-binding family A member 3</fullName>
    </recommendedName>
    <alternativeName>
        <fullName evidence="10">Adapter protein X11gamma</fullName>
    </alternativeName>
    <alternativeName>
        <fullName evidence="9">Neuron-specific X11L2 protein</fullName>
    </alternativeName>
    <alternativeName>
        <fullName evidence="11">Neuronal Munc18-1-interacting protein 3</fullName>
    </alternativeName>
</protein>
<feature type="compositionally biased region" description="Acidic residues" evidence="12">
    <location>
        <begin position="293"/>
        <end position="302"/>
    </location>
</feature>
<evidence type="ECO:0000256" key="2">
    <source>
        <dbReference type="ARBA" id="ARBA00022448"/>
    </source>
</evidence>
<dbReference type="GeneTree" id="ENSGT00940000160384"/>
<keyword evidence="2" id="KW-0813">Transport</keyword>
<dbReference type="SUPFAM" id="SSF50729">
    <property type="entry name" value="PH domain-like"/>
    <property type="match status" value="1"/>
</dbReference>
<evidence type="ECO:0000256" key="4">
    <source>
        <dbReference type="ARBA" id="ARBA00022553"/>
    </source>
</evidence>
<evidence type="ECO:0000313" key="15">
    <source>
        <dbReference type="Ensembl" id="ENSSAUP00010025076.1"/>
    </source>
</evidence>